<feature type="region of interest" description="Disordered" evidence="11">
    <location>
        <begin position="1"/>
        <end position="26"/>
    </location>
</feature>
<organism evidence="15 16">
    <name type="scientific">Anaeromonas frigoriresistens</name>
    <dbReference type="NCBI Taxonomy" id="2683708"/>
    <lineage>
        <taxon>Bacteria</taxon>
        <taxon>Bacillati</taxon>
        <taxon>Bacillota</taxon>
        <taxon>Tissierellia</taxon>
        <taxon>Tissierellales</taxon>
        <taxon>Thermohalobacteraceae</taxon>
        <taxon>Anaeromonas</taxon>
    </lineage>
</organism>
<dbReference type="Pfam" id="PF00672">
    <property type="entry name" value="HAMP"/>
    <property type="match status" value="1"/>
</dbReference>
<evidence type="ECO:0000313" key="16">
    <source>
        <dbReference type="Proteomes" id="UP000724672"/>
    </source>
</evidence>
<dbReference type="Pfam" id="PF00015">
    <property type="entry name" value="MCPsignal"/>
    <property type="match status" value="1"/>
</dbReference>
<keyword evidence="16" id="KW-1185">Reference proteome</keyword>
<evidence type="ECO:0000256" key="11">
    <source>
        <dbReference type="SAM" id="MobiDB-lite"/>
    </source>
</evidence>
<feature type="transmembrane region" description="Helical" evidence="12">
    <location>
        <begin position="343"/>
        <end position="365"/>
    </location>
</feature>
<feature type="domain" description="HAMP" evidence="14">
    <location>
        <begin position="362"/>
        <end position="414"/>
    </location>
</feature>
<proteinExistence type="inferred from homology"/>
<keyword evidence="3" id="KW-0145">Chemotaxis</keyword>
<comment type="similarity">
    <text evidence="8">Belongs to the methyl-accepting chemotaxis (MCP) protein family.</text>
</comment>
<keyword evidence="2" id="KW-1003">Cell membrane</keyword>
<keyword evidence="6 12" id="KW-0472">Membrane</keyword>
<dbReference type="SUPFAM" id="SSF58104">
    <property type="entry name" value="Methyl-accepting chemotaxis protein (MCP) signaling domain"/>
    <property type="match status" value="1"/>
</dbReference>
<feature type="domain" description="Methyl-accepting transducer" evidence="13">
    <location>
        <begin position="433"/>
        <end position="669"/>
    </location>
</feature>
<dbReference type="SMART" id="SM00304">
    <property type="entry name" value="HAMP"/>
    <property type="match status" value="2"/>
</dbReference>
<evidence type="ECO:0000256" key="7">
    <source>
        <dbReference type="ARBA" id="ARBA00023224"/>
    </source>
</evidence>
<keyword evidence="5 12" id="KW-1133">Transmembrane helix</keyword>
<dbReference type="AlphaFoldDB" id="A0A942URW8"/>
<evidence type="ECO:0000256" key="8">
    <source>
        <dbReference type="ARBA" id="ARBA00029447"/>
    </source>
</evidence>
<dbReference type="InterPro" id="IPR003660">
    <property type="entry name" value="HAMP_dom"/>
</dbReference>
<dbReference type="GO" id="GO:0005886">
    <property type="term" value="C:plasma membrane"/>
    <property type="evidence" value="ECO:0007669"/>
    <property type="project" value="UniProtKB-SubCell"/>
</dbReference>
<name>A0A942URW8_9FIRM</name>
<evidence type="ECO:0000313" key="15">
    <source>
        <dbReference type="EMBL" id="MBS4538124.1"/>
    </source>
</evidence>
<feature type="coiled-coil region" evidence="10">
    <location>
        <begin position="689"/>
        <end position="716"/>
    </location>
</feature>
<evidence type="ECO:0000256" key="1">
    <source>
        <dbReference type="ARBA" id="ARBA00004651"/>
    </source>
</evidence>
<dbReference type="PROSITE" id="PS50885">
    <property type="entry name" value="HAMP"/>
    <property type="match status" value="1"/>
</dbReference>
<evidence type="ECO:0000256" key="3">
    <source>
        <dbReference type="ARBA" id="ARBA00022500"/>
    </source>
</evidence>
<dbReference type="CDD" id="cd12912">
    <property type="entry name" value="PDC2_MCP_like"/>
    <property type="match status" value="1"/>
</dbReference>
<evidence type="ECO:0000259" key="13">
    <source>
        <dbReference type="PROSITE" id="PS50111"/>
    </source>
</evidence>
<dbReference type="InterPro" id="IPR004089">
    <property type="entry name" value="MCPsignal_dom"/>
</dbReference>
<keyword evidence="7 9" id="KW-0807">Transducer</keyword>
<dbReference type="GO" id="GO:0006935">
    <property type="term" value="P:chemotaxis"/>
    <property type="evidence" value="ECO:0007669"/>
    <property type="project" value="UniProtKB-KW"/>
</dbReference>
<evidence type="ECO:0000259" key="14">
    <source>
        <dbReference type="PROSITE" id="PS50885"/>
    </source>
</evidence>
<dbReference type="SUPFAM" id="SSF103190">
    <property type="entry name" value="Sensory domain-like"/>
    <property type="match status" value="1"/>
</dbReference>
<comment type="subcellular location">
    <subcellularLocation>
        <location evidence="1">Cell membrane</location>
        <topology evidence="1">Multi-pass membrane protein</topology>
    </subcellularLocation>
</comment>
<dbReference type="Proteomes" id="UP000724672">
    <property type="component" value="Unassembled WGS sequence"/>
</dbReference>
<dbReference type="Gene3D" id="3.30.450.20">
    <property type="entry name" value="PAS domain"/>
    <property type="match status" value="1"/>
</dbReference>
<dbReference type="GO" id="GO:0007165">
    <property type="term" value="P:signal transduction"/>
    <property type="evidence" value="ECO:0007669"/>
    <property type="project" value="UniProtKB-KW"/>
</dbReference>
<dbReference type="CDD" id="cd11386">
    <property type="entry name" value="MCP_signal"/>
    <property type="match status" value="1"/>
</dbReference>
<dbReference type="InterPro" id="IPR033479">
    <property type="entry name" value="dCache_1"/>
</dbReference>
<reference evidence="15" key="1">
    <citation type="submission" date="2019-12" db="EMBL/GenBank/DDBJ databases">
        <title>Clostridiaceae gen. nov. sp. nov., isolated from sediment in Xinjiang, China.</title>
        <authorList>
            <person name="Zhang R."/>
        </authorList>
    </citation>
    <scope>NUCLEOTIDE SEQUENCE</scope>
    <source>
        <strain evidence="15">D2Q-11</strain>
    </source>
</reference>
<evidence type="ECO:0000256" key="2">
    <source>
        <dbReference type="ARBA" id="ARBA00022475"/>
    </source>
</evidence>
<evidence type="ECO:0000256" key="10">
    <source>
        <dbReference type="SAM" id="Coils"/>
    </source>
</evidence>
<protein>
    <submittedName>
        <fullName evidence="15">Methyl-accepting chemotaxis protein</fullName>
    </submittedName>
</protein>
<dbReference type="SMART" id="SM00283">
    <property type="entry name" value="MA"/>
    <property type="match status" value="1"/>
</dbReference>
<dbReference type="EMBL" id="WSFT01000028">
    <property type="protein sequence ID" value="MBS4538124.1"/>
    <property type="molecule type" value="Genomic_DNA"/>
</dbReference>
<dbReference type="PROSITE" id="PS50111">
    <property type="entry name" value="CHEMOTAXIS_TRANSDUC_2"/>
    <property type="match status" value="1"/>
</dbReference>
<evidence type="ECO:0000256" key="9">
    <source>
        <dbReference type="PROSITE-ProRule" id="PRU00284"/>
    </source>
</evidence>
<evidence type="ECO:0000256" key="12">
    <source>
        <dbReference type="SAM" id="Phobius"/>
    </source>
</evidence>
<keyword evidence="10" id="KW-0175">Coiled coil</keyword>
<dbReference type="RefSeq" id="WP_203366044.1">
    <property type="nucleotide sequence ID" value="NZ_WSFT01000028.1"/>
</dbReference>
<accession>A0A942URW8</accession>
<evidence type="ECO:0000256" key="4">
    <source>
        <dbReference type="ARBA" id="ARBA00022692"/>
    </source>
</evidence>
<evidence type="ECO:0000256" key="6">
    <source>
        <dbReference type="ARBA" id="ARBA00023136"/>
    </source>
</evidence>
<dbReference type="Pfam" id="PF02743">
    <property type="entry name" value="dCache_1"/>
    <property type="match status" value="1"/>
</dbReference>
<dbReference type="PANTHER" id="PTHR32089:SF112">
    <property type="entry name" value="LYSOZYME-LIKE PROTEIN-RELATED"/>
    <property type="match status" value="1"/>
</dbReference>
<dbReference type="InterPro" id="IPR029151">
    <property type="entry name" value="Sensor-like_sf"/>
</dbReference>
<gene>
    <name evidence="15" type="ORF">GOQ27_06600</name>
</gene>
<evidence type="ECO:0000256" key="5">
    <source>
        <dbReference type="ARBA" id="ARBA00022989"/>
    </source>
</evidence>
<comment type="caution">
    <text evidence="15">The sequence shown here is derived from an EMBL/GenBank/DDBJ whole genome shotgun (WGS) entry which is preliminary data.</text>
</comment>
<dbReference type="Gene3D" id="1.10.287.950">
    <property type="entry name" value="Methyl-accepting chemotaxis protein"/>
    <property type="match status" value="1"/>
</dbReference>
<dbReference type="PANTHER" id="PTHR32089">
    <property type="entry name" value="METHYL-ACCEPTING CHEMOTAXIS PROTEIN MCPB"/>
    <property type="match status" value="1"/>
</dbReference>
<dbReference type="CDD" id="cd06225">
    <property type="entry name" value="HAMP"/>
    <property type="match status" value="1"/>
</dbReference>
<keyword evidence="4 12" id="KW-0812">Transmembrane</keyword>
<dbReference type="Gene3D" id="6.10.340.10">
    <property type="match status" value="1"/>
</dbReference>
<sequence>MLGKIGKKSLKPKLKNKDKKEKKDKKLFKFLKRKKKGETKPKKEKKGLFKFTKGKKKKDSTFKTKYKIKNQLIAMVLVLALIPMIVVGIINYNFEKSGRIEMIKDSNLTIAKSIANQANYMITNSFSSLETLAIANNFSEMESQESTTTLMNVRDELEAVEDIYVMDNNGNVVVGTKTMTESLANELYFVKAKGGTRYVSNSFIDDKTKKPGVMISIPVKNFIGQVEGVIAAKLNVNELSNIAKFQRIGDTGIAYIVDRTGAVIGHEDFFNKVLKRYNYSDNGNKGAIAAIAGNTDVMTYDNENNEEVIGAYTKVAYTNWGVVVEQNVSEIEKNAAGVLQRTGIITILAGLVIAILTAIISRLFAKPINNLAKSANRIKDGDMTEDIKVTSKNEIGLLQGSFNSMIESLTNVITKVNTSSQNVKDSIEELKQRSDLTVRASEEISAVAEQVAAGTENQIQSVENTSQIIGKMAEQVKDVEGRVKDIEGASIHATDIASKGTVHINDTQTSISNIVDKVQKASGQINTLTNQTKEIGKIITFIDNISDQTNLLALNAAIEAARAGEAGRGFTVVADEIRKLAEQTGNASKDIVKIITEIQKEMKDVTSSMDDSIVEVNKGTEVINKATDSFNNIKEETGKVSDIVSDFSSIVEGLTVGMEEIERSIHVVSAVSQQTGAGTQTVLASAEEQQSAIEHVEELSDQLDKMADELIDIVKEFKIK</sequence>